<proteinExistence type="inferred from homology"/>
<dbReference type="GO" id="GO:0003992">
    <property type="term" value="F:N2-acetyl-L-ornithine:2-oxoglutarate 5-aminotransferase activity"/>
    <property type="evidence" value="ECO:0007669"/>
    <property type="project" value="UniProtKB-EC"/>
</dbReference>
<dbReference type="Pfam" id="PF00202">
    <property type="entry name" value="Aminotran_3"/>
    <property type="match status" value="1"/>
</dbReference>
<dbReference type="InterPro" id="IPR015422">
    <property type="entry name" value="PyrdxlP-dep_Trfase_small"/>
</dbReference>
<dbReference type="Proteomes" id="UP000000438">
    <property type="component" value="Chromosome"/>
</dbReference>
<keyword evidence="2 6" id="KW-0032">Aminotransferase</keyword>
<keyword evidence="9" id="KW-1185">Reference proteome</keyword>
<evidence type="ECO:0000256" key="3">
    <source>
        <dbReference type="ARBA" id="ARBA00022679"/>
    </source>
</evidence>
<dbReference type="EMBL" id="FWYE01000002">
    <property type="protein sequence ID" value="SMD30874.1"/>
    <property type="molecule type" value="Genomic_DNA"/>
</dbReference>
<reference evidence="6 8" key="1">
    <citation type="journal article" date="2004" name="Proc. Natl. Acad. Sci. U.S.A.">
        <title>Genome sequence of Picrophilus torridus and its implications for life around pH 0.</title>
        <authorList>
            <person name="Futterer O."/>
            <person name="Angelov A."/>
            <person name="Liesegang H."/>
            <person name="Gottschalk G."/>
            <person name="Schleper C."/>
            <person name="Schepers B."/>
            <person name="Dock C."/>
            <person name="Antranikian G."/>
            <person name="Liebl W."/>
        </authorList>
    </citation>
    <scope>NUCLEOTIDE SEQUENCE [LARGE SCALE GENOMIC DNA]</scope>
    <source>
        <strain evidence="8">ATCC 700027 / DSM 9790 / JCM 10055 / NBRC 100828</strain>
        <strain evidence="6">DSM 9790</strain>
    </source>
</reference>
<dbReference type="Gene3D" id="3.40.640.10">
    <property type="entry name" value="Type I PLP-dependent aspartate aminotransferase-like (Major domain)"/>
    <property type="match status" value="1"/>
</dbReference>
<evidence type="ECO:0000313" key="9">
    <source>
        <dbReference type="Proteomes" id="UP000192315"/>
    </source>
</evidence>
<reference evidence="6" key="2">
    <citation type="submission" date="2004-02" db="EMBL/GenBank/DDBJ databases">
        <authorList>
            <person name="Fuetterer O."/>
            <person name="Angelov A."/>
            <person name="Liesegang H."/>
            <person name="Gottschalk G."/>
            <person name="Schleper C."/>
            <person name="Schepers B."/>
            <person name="Dock C."/>
            <person name="Antranikian G."/>
            <person name="Liebl W."/>
        </authorList>
    </citation>
    <scope>NUCLEOTIDE SEQUENCE</scope>
    <source>
        <strain evidence="6">DSM 9790</strain>
    </source>
</reference>
<evidence type="ECO:0000256" key="4">
    <source>
        <dbReference type="ARBA" id="ARBA00022898"/>
    </source>
</evidence>
<dbReference type="STRING" id="263820.PTO1470"/>
<dbReference type="InterPro" id="IPR005814">
    <property type="entry name" value="Aminotrans_3"/>
</dbReference>
<dbReference type="GeneID" id="2845067"/>
<dbReference type="AlphaFoldDB" id="Q6KYZ7"/>
<comment type="similarity">
    <text evidence="5">Belongs to the class-III pyridoxal-phosphate-dependent aminotransferase family.</text>
</comment>
<dbReference type="GO" id="GO:0030170">
    <property type="term" value="F:pyridoxal phosphate binding"/>
    <property type="evidence" value="ECO:0007669"/>
    <property type="project" value="InterPro"/>
</dbReference>
<dbReference type="PIRSF" id="PIRSF000521">
    <property type="entry name" value="Transaminase_4ab_Lys_Orn"/>
    <property type="match status" value="1"/>
</dbReference>
<keyword evidence="4 5" id="KW-0663">Pyridoxal phosphate</keyword>
<keyword evidence="3 6" id="KW-0808">Transferase</keyword>
<dbReference type="PANTHER" id="PTHR11986:SF79">
    <property type="entry name" value="ACETYLORNITHINE AMINOTRANSFERASE, MITOCHONDRIAL"/>
    <property type="match status" value="1"/>
</dbReference>
<dbReference type="FunCoup" id="Q6KYZ7">
    <property type="interactions" value="200"/>
</dbReference>
<comment type="cofactor">
    <cofactor evidence="1">
        <name>pyridoxal 5'-phosphate</name>
        <dbReference type="ChEBI" id="CHEBI:597326"/>
    </cofactor>
</comment>
<dbReference type="PaxDb" id="263820-PTO1470"/>
<dbReference type="InterPro" id="IPR050103">
    <property type="entry name" value="Class-III_PLP-dep_AT"/>
</dbReference>
<dbReference type="PROSITE" id="PS00600">
    <property type="entry name" value="AA_TRANSFER_CLASS_3"/>
    <property type="match status" value="1"/>
</dbReference>
<gene>
    <name evidence="6" type="ordered locus">PTO1470</name>
    <name evidence="7" type="ORF">SAMN02745355_0790</name>
</gene>
<dbReference type="EMBL" id="AE017261">
    <property type="protein sequence ID" value="AAT44055.1"/>
    <property type="molecule type" value="Genomic_DNA"/>
</dbReference>
<evidence type="ECO:0000256" key="5">
    <source>
        <dbReference type="RuleBase" id="RU003560"/>
    </source>
</evidence>
<organism evidence="6 8">
    <name type="scientific">Picrophilus torridus (strain ATCC 700027 / DSM 9790 / JCM 10055 / NBRC 100828 / KAW 2/3)</name>
    <dbReference type="NCBI Taxonomy" id="1122961"/>
    <lineage>
        <taxon>Archaea</taxon>
        <taxon>Methanobacteriati</taxon>
        <taxon>Thermoplasmatota</taxon>
        <taxon>Thermoplasmata</taxon>
        <taxon>Thermoplasmatales</taxon>
        <taxon>Picrophilaceae</taxon>
        <taxon>Picrophilus</taxon>
    </lineage>
</organism>
<dbReference type="eggNOG" id="arCOG00914">
    <property type="taxonomic scope" value="Archaea"/>
</dbReference>
<dbReference type="FunFam" id="3.40.640.10:FF:000004">
    <property type="entry name" value="Acetylornithine aminotransferase"/>
    <property type="match status" value="1"/>
</dbReference>
<evidence type="ECO:0000313" key="7">
    <source>
        <dbReference type="EMBL" id="SMD30874.1"/>
    </source>
</evidence>
<dbReference type="GO" id="GO:0042802">
    <property type="term" value="F:identical protein binding"/>
    <property type="evidence" value="ECO:0007669"/>
    <property type="project" value="TreeGrafter"/>
</dbReference>
<dbReference type="InterPro" id="IPR015421">
    <property type="entry name" value="PyrdxlP-dep_Trfase_major"/>
</dbReference>
<dbReference type="EC" id="2.6.1.11" evidence="6"/>
<name>Q6KYZ7_PICTO</name>
<dbReference type="Gene3D" id="3.90.1150.10">
    <property type="entry name" value="Aspartate Aminotransferase, domain 1"/>
    <property type="match status" value="1"/>
</dbReference>
<sequence length="390" mass="43177">MNYEDDFIANTYQKLPVDIEYGEDSYLIGSDNKRYIDLMSGYGVAILGYSNKHVKDSITDQLNKIPILHASEYNKTRSDFVEKLHNILPGKFDKMYLGNTGAEAIEAAIKAVIRSTGRRKIIAMTGSYHGKTLGALSITHSLKYRKPFMDLLNKNVDFIKYNDVNDLDKIDDDTAAVFFEPVQGESGINIPDKSYVIELRKVTERHGTALVADEIQSGLGRTGTMWAFENFGIVPDIITIGKGIGGGIPLSVTAGKSEFMMLEKGDQSSTTGGNPIACAAGSAVIDELKPELIRSVRHKGELFRSMLNNDLNGLKVKEIRGLGLMNAVELRIRFLPVLLNMINNGVISLYSGISIIRMLPPYIIKDEDLEMASKIIASSIREAEENWQSQ</sequence>
<dbReference type="InterPro" id="IPR015424">
    <property type="entry name" value="PyrdxlP-dep_Trfase"/>
</dbReference>
<reference evidence="7 9" key="3">
    <citation type="submission" date="2017-04" db="EMBL/GenBank/DDBJ databases">
        <authorList>
            <person name="Varghese N."/>
            <person name="Submissions S."/>
        </authorList>
    </citation>
    <scope>NUCLEOTIDE SEQUENCE [LARGE SCALE GENOMIC DNA]</scope>
    <source>
        <strain evidence="7 9">DSM 9789</strain>
    </source>
</reference>
<dbReference type="PANTHER" id="PTHR11986">
    <property type="entry name" value="AMINOTRANSFERASE CLASS III"/>
    <property type="match status" value="1"/>
</dbReference>
<evidence type="ECO:0000313" key="6">
    <source>
        <dbReference type="EMBL" id="AAT44055.1"/>
    </source>
</evidence>
<dbReference type="HOGENOM" id="CLU_016922_10_0_2"/>
<dbReference type="InParanoid" id="Q6KYZ7"/>
<dbReference type="Proteomes" id="UP000192315">
    <property type="component" value="Unassembled WGS sequence"/>
</dbReference>
<accession>A0A8G2FWP4</accession>
<protein>
    <submittedName>
        <fullName evidence="6 7">Acetylornithine aminotransferase</fullName>
        <ecNumber evidence="6">2.6.1.11</ecNumber>
    </submittedName>
</protein>
<dbReference type="InterPro" id="IPR049704">
    <property type="entry name" value="Aminotrans_3_PPA_site"/>
</dbReference>
<accession>Q6KYZ7</accession>
<dbReference type="SUPFAM" id="SSF53383">
    <property type="entry name" value="PLP-dependent transferases"/>
    <property type="match status" value="1"/>
</dbReference>
<evidence type="ECO:0000313" key="8">
    <source>
        <dbReference type="Proteomes" id="UP000000438"/>
    </source>
</evidence>
<dbReference type="CDD" id="cd00610">
    <property type="entry name" value="OAT_like"/>
    <property type="match status" value="1"/>
</dbReference>
<dbReference type="OrthoDB" id="85346at2157"/>
<dbReference type="KEGG" id="pto:PTO1470"/>
<dbReference type="RefSeq" id="WP_011178271.1">
    <property type="nucleotide sequence ID" value="NC_005877.1"/>
</dbReference>
<evidence type="ECO:0000256" key="2">
    <source>
        <dbReference type="ARBA" id="ARBA00022576"/>
    </source>
</evidence>
<evidence type="ECO:0000256" key="1">
    <source>
        <dbReference type="ARBA" id="ARBA00001933"/>
    </source>
</evidence>